<dbReference type="SUPFAM" id="SSF116842">
    <property type="entry name" value="XseB-like"/>
    <property type="match status" value="1"/>
</dbReference>
<keyword evidence="9" id="KW-1185">Reference proteome</keyword>
<evidence type="ECO:0000256" key="3">
    <source>
        <dbReference type="ARBA" id="ARBA00022722"/>
    </source>
</evidence>
<comment type="caution">
    <text evidence="8">The sequence shown here is derived from an EMBL/GenBank/DDBJ whole genome shotgun (WGS) entry which is preliminary data.</text>
</comment>
<dbReference type="InterPro" id="IPR037004">
    <property type="entry name" value="Exonuc_VII_ssu_sf"/>
</dbReference>
<evidence type="ECO:0000256" key="4">
    <source>
        <dbReference type="ARBA" id="ARBA00022801"/>
    </source>
</evidence>
<keyword evidence="4 6" id="KW-0378">Hydrolase</keyword>
<comment type="similarity">
    <text evidence="1 6">Belongs to the XseB family.</text>
</comment>
<keyword evidence="3 6" id="KW-0540">Nuclease</keyword>
<accession>A0ABU9E8K9</accession>
<evidence type="ECO:0000313" key="8">
    <source>
        <dbReference type="EMBL" id="MEK9500407.1"/>
    </source>
</evidence>
<dbReference type="HAMAP" id="MF_00337">
    <property type="entry name" value="Exonuc_7_S"/>
    <property type="match status" value="1"/>
</dbReference>
<comment type="catalytic activity">
    <reaction evidence="6">
        <text>Exonucleolytic cleavage in either 5'- to 3'- or 3'- to 5'-direction to yield nucleoside 5'-phosphates.</text>
        <dbReference type="EC" id="3.1.11.6"/>
    </reaction>
</comment>
<evidence type="ECO:0000256" key="1">
    <source>
        <dbReference type="ARBA" id="ARBA00009998"/>
    </source>
</evidence>
<keyword evidence="7" id="KW-0175">Coiled coil</keyword>
<dbReference type="GO" id="GO:0008855">
    <property type="term" value="F:exodeoxyribonuclease VII activity"/>
    <property type="evidence" value="ECO:0007669"/>
    <property type="project" value="UniProtKB-EC"/>
</dbReference>
<dbReference type="PANTHER" id="PTHR34137">
    <property type="entry name" value="EXODEOXYRIBONUCLEASE 7 SMALL SUBUNIT"/>
    <property type="match status" value="1"/>
</dbReference>
<feature type="coiled-coil region" evidence="7">
    <location>
        <begin position="21"/>
        <end position="72"/>
    </location>
</feature>
<dbReference type="RefSeq" id="WP_405274968.1">
    <property type="nucleotide sequence ID" value="NZ_CP144380.1"/>
</dbReference>
<keyword evidence="2 6" id="KW-0963">Cytoplasm</keyword>
<dbReference type="Gene3D" id="1.10.287.1040">
    <property type="entry name" value="Exonuclease VII, small subunit"/>
    <property type="match status" value="1"/>
</dbReference>
<dbReference type="EC" id="3.1.11.6" evidence="6"/>
<evidence type="ECO:0000256" key="2">
    <source>
        <dbReference type="ARBA" id="ARBA00022490"/>
    </source>
</evidence>
<evidence type="ECO:0000256" key="6">
    <source>
        <dbReference type="HAMAP-Rule" id="MF_00337"/>
    </source>
</evidence>
<dbReference type="Proteomes" id="UP001484239">
    <property type="component" value="Unassembled WGS sequence"/>
</dbReference>
<proteinExistence type="inferred from homology"/>
<dbReference type="Pfam" id="PF02609">
    <property type="entry name" value="Exonuc_VII_S"/>
    <property type="match status" value="1"/>
</dbReference>
<gene>
    <name evidence="6 8" type="primary">xseB</name>
    <name evidence="8" type="ORF">WI372_05420</name>
</gene>
<dbReference type="EMBL" id="JBBHLI010000002">
    <property type="protein sequence ID" value="MEK9500407.1"/>
    <property type="molecule type" value="Genomic_DNA"/>
</dbReference>
<dbReference type="NCBIfam" id="TIGR01280">
    <property type="entry name" value="xseB"/>
    <property type="match status" value="1"/>
</dbReference>
<comment type="subunit">
    <text evidence="6">Heterooligomer composed of large and small subunits.</text>
</comment>
<dbReference type="PANTHER" id="PTHR34137:SF1">
    <property type="entry name" value="EXODEOXYRIBONUCLEASE 7 SMALL SUBUNIT"/>
    <property type="match status" value="1"/>
</dbReference>
<organism evidence="8 9">
    <name type="scientific">Gaopeijia maritima</name>
    <dbReference type="NCBI Taxonomy" id="3119007"/>
    <lineage>
        <taxon>Bacteria</taxon>
        <taxon>Pseudomonadati</taxon>
        <taxon>Gemmatimonadota</taxon>
        <taxon>Longimicrobiia</taxon>
        <taxon>Gaopeijiales</taxon>
        <taxon>Gaopeijiaceae</taxon>
        <taxon>Gaopeijia</taxon>
    </lineage>
</organism>
<evidence type="ECO:0000256" key="5">
    <source>
        <dbReference type="ARBA" id="ARBA00022839"/>
    </source>
</evidence>
<evidence type="ECO:0000313" key="9">
    <source>
        <dbReference type="Proteomes" id="UP001484239"/>
    </source>
</evidence>
<reference evidence="8 9" key="1">
    <citation type="submission" date="2024-02" db="EMBL/GenBank/DDBJ databases">
        <title>A novel Gemmatimonadota bacterium.</title>
        <authorList>
            <person name="Du Z.-J."/>
            <person name="Ye Y.-Q."/>
        </authorList>
    </citation>
    <scope>NUCLEOTIDE SEQUENCE [LARGE SCALE GENOMIC DNA]</scope>
    <source>
        <strain evidence="8 9">DH-20</strain>
    </source>
</reference>
<name>A0ABU9E8K9_9BACT</name>
<dbReference type="InterPro" id="IPR003761">
    <property type="entry name" value="Exonuc_VII_S"/>
</dbReference>
<keyword evidence="5 6" id="KW-0269">Exonuclease</keyword>
<comment type="function">
    <text evidence="6">Bidirectionally degrades single-stranded DNA into large acid-insoluble oligonucleotides, which are then degraded further into small acid-soluble oligonucleotides.</text>
</comment>
<protein>
    <recommendedName>
        <fullName evidence="6">Exodeoxyribonuclease 7 small subunit</fullName>
        <ecNumber evidence="6">3.1.11.6</ecNumber>
    </recommendedName>
    <alternativeName>
        <fullName evidence="6">Exodeoxyribonuclease VII small subunit</fullName>
        <shortName evidence="6">Exonuclease VII small subunit</shortName>
    </alternativeName>
</protein>
<sequence>MTDTSPPDTPAQDDPGLEGRLRRLESILGALEADELELERALALFEEGVTHVRAAERILAQTELRVEELLGEDGRTRPLDAEPGA</sequence>
<evidence type="ECO:0000256" key="7">
    <source>
        <dbReference type="SAM" id="Coils"/>
    </source>
</evidence>
<comment type="subcellular location">
    <subcellularLocation>
        <location evidence="6">Cytoplasm</location>
    </subcellularLocation>
</comment>